<keyword evidence="6 8" id="KW-0175">Coiled coil</keyword>
<dbReference type="FunCoup" id="G8JSQ5">
    <property type="interactions" value="175"/>
</dbReference>
<dbReference type="EMBL" id="CP002500">
    <property type="protein sequence ID" value="AET39777.1"/>
    <property type="molecule type" value="Genomic_DNA"/>
</dbReference>
<evidence type="ECO:0000256" key="6">
    <source>
        <dbReference type="ARBA" id="ARBA00023054"/>
    </source>
</evidence>
<dbReference type="AlphaFoldDB" id="G8JSQ5"/>
<dbReference type="PANTHER" id="PTHR33911:SF1">
    <property type="entry name" value="RRNA-PROCESSING PROTEIN EFG1"/>
    <property type="match status" value="1"/>
</dbReference>
<protein>
    <recommendedName>
        <fullName evidence="3">rRNA-processing protein EFG1</fullName>
    </recommendedName>
    <alternativeName>
        <fullName evidence="4">rRNA-processing protein efg1</fullName>
    </alternativeName>
</protein>
<dbReference type="Pfam" id="PF10153">
    <property type="entry name" value="Efg1"/>
    <property type="match status" value="1"/>
</dbReference>
<dbReference type="PANTHER" id="PTHR33911">
    <property type="entry name" value="RRNA-PROCESSING PROTEIN EFG1"/>
    <property type="match status" value="1"/>
</dbReference>
<dbReference type="GO" id="GO:0071027">
    <property type="term" value="P:nuclear RNA surveillance"/>
    <property type="evidence" value="ECO:0007669"/>
    <property type="project" value="EnsemblFungi"/>
</dbReference>
<dbReference type="InterPro" id="IPR050786">
    <property type="entry name" value="EFG1_rRNA-proc"/>
</dbReference>
<evidence type="ECO:0000256" key="7">
    <source>
        <dbReference type="ARBA" id="ARBA00023242"/>
    </source>
</evidence>
<evidence type="ECO:0000256" key="8">
    <source>
        <dbReference type="SAM" id="Coils"/>
    </source>
</evidence>
<evidence type="ECO:0000313" key="11">
    <source>
        <dbReference type="Proteomes" id="UP000006790"/>
    </source>
</evidence>
<feature type="compositionally biased region" description="Acidic residues" evidence="9">
    <location>
        <begin position="237"/>
        <end position="246"/>
    </location>
</feature>
<evidence type="ECO:0000256" key="2">
    <source>
        <dbReference type="ARBA" id="ARBA00006916"/>
    </source>
</evidence>
<dbReference type="Proteomes" id="UP000006790">
    <property type="component" value="Chromosome 4"/>
</dbReference>
<dbReference type="GeneID" id="11470252"/>
<dbReference type="GO" id="GO:0000462">
    <property type="term" value="P:maturation of SSU-rRNA from tricistronic rRNA transcript (SSU-rRNA, 5.8S rRNA, LSU-rRNA)"/>
    <property type="evidence" value="ECO:0007669"/>
    <property type="project" value="EnsemblFungi"/>
</dbReference>
<evidence type="ECO:0000256" key="1">
    <source>
        <dbReference type="ARBA" id="ARBA00004604"/>
    </source>
</evidence>
<dbReference type="OMA" id="NYVKYYP"/>
<dbReference type="GO" id="GO:0000321">
    <property type="term" value="P:re-entry into mitotic cell cycle after pheromone arrest"/>
    <property type="evidence" value="ECO:0007669"/>
    <property type="project" value="EnsemblFungi"/>
</dbReference>
<keyword evidence="11" id="KW-1185">Reference proteome</keyword>
<dbReference type="eggNOG" id="KOG4484">
    <property type="taxonomic scope" value="Eukaryota"/>
</dbReference>
<keyword evidence="7" id="KW-0539">Nucleus</keyword>
<evidence type="ECO:0000313" key="10">
    <source>
        <dbReference type="EMBL" id="AET39777.1"/>
    </source>
</evidence>
<comment type="similarity">
    <text evidence="2">Belongs to the EFG1 family.</text>
</comment>
<dbReference type="GO" id="GO:0030688">
    <property type="term" value="C:preribosome, small subunit precursor"/>
    <property type="evidence" value="ECO:0007669"/>
    <property type="project" value="EnsemblFungi"/>
</dbReference>
<feature type="region of interest" description="Disordered" evidence="9">
    <location>
        <begin position="196"/>
        <end position="246"/>
    </location>
</feature>
<dbReference type="InParanoid" id="G8JSQ5"/>
<evidence type="ECO:0000256" key="3">
    <source>
        <dbReference type="ARBA" id="ARBA00018689"/>
    </source>
</evidence>
<dbReference type="HOGENOM" id="CLU_066912_2_0_1"/>
<dbReference type="STRING" id="931890.G8JSQ5"/>
<accession>G8JSQ5</accession>
<feature type="coiled-coil region" evidence="8">
    <location>
        <begin position="28"/>
        <end position="74"/>
    </location>
</feature>
<comment type="subcellular location">
    <subcellularLocation>
        <location evidence="1">Nucleus</location>
        <location evidence="1">Nucleolus</location>
    </subcellularLocation>
</comment>
<dbReference type="RefSeq" id="XP_003646594.1">
    <property type="nucleotide sequence ID" value="XM_003646546.1"/>
</dbReference>
<dbReference type="InterPro" id="IPR019310">
    <property type="entry name" value="Efg1"/>
</dbReference>
<dbReference type="GO" id="GO:0005730">
    <property type="term" value="C:nucleolus"/>
    <property type="evidence" value="ECO:0007669"/>
    <property type="project" value="UniProtKB-SubCell"/>
</dbReference>
<dbReference type="OrthoDB" id="47732at2759"/>
<feature type="compositionally biased region" description="Acidic residues" evidence="9">
    <location>
        <begin position="201"/>
        <end position="214"/>
    </location>
</feature>
<name>G8JSQ5_ERECY</name>
<feature type="compositionally biased region" description="Polar residues" evidence="9">
    <location>
        <begin position="217"/>
        <end position="231"/>
    </location>
</feature>
<evidence type="ECO:0000256" key="5">
    <source>
        <dbReference type="ARBA" id="ARBA00022552"/>
    </source>
</evidence>
<organism evidence="10 11">
    <name type="scientific">Eremothecium cymbalariae (strain CBS 270.75 / DBVPG 7215 / KCTC 17166 / NRRL Y-17582)</name>
    <name type="common">Yeast</name>
    <dbReference type="NCBI Taxonomy" id="931890"/>
    <lineage>
        <taxon>Eukaryota</taxon>
        <taxon>Fungi</taxon>
        <taxon>Dikarya</taxon>
        <taxon>Ascomycota</taxon>
        <taxon>Saccharomycotina</taxon>
        <taxon>Saccharomycetes</taxon>
        <taxon>Saccharomycetales</taxon>
        <taxon>Saccharomycetaceae</taxon>
        <taxon>Eremothecium</taxon>
    </lineage>
</organism>
<sequence>MSGLTNRRGKRFQYDSSLQLANTIGAGVNKIKKQIRNVERLLARKKDTLPATVIIEKERTLEALKLELNTAELRTVAKKNAKKYHMVRFFERKKATRRYKQALQNVKQEPGNSQRVDELHQRELELCYVVNFPKTTKYIALYPTVEESSNSESTDETAEKRKAFLEVVAEQFENGTLPVPLEDILKGKKLNKESAGIALAESEEEEEEEEEEEDYNQKTAGTESKNLSTVRHNGDKDDNDSDDFFE</sequence>
<evidence type="ECO:0000256" key="9">
    <source>
        <dbReference type="SAM" id="MobiDB-lite"/>
    </source>
</evidence>
<keyword evidence="5" id="KW-0698">rRNA processing</keyword>
<reference evidence="11" key="1">
    <citation type="journal article" date="2012" name="G3 (Bethesda)">
        <title>Pichia sorbitophila, an interspecies yeast hybrid reveals early steps of genome resolution following polyploidization.</title>
        <authorList>
            <person name="Leh Louis V."/>
            <person name="Despons L."/>
            <person name="Friedrich A."/>
            <person name="Martin T."/>
            <person name="Durrens P."/>
            <person name="Casaregola S."/>
            <person name="Neuveglise C."/>
            <person name="Fairhead C."/>
            <person name="Marck C."/>
            <person name="Cruz J.A."/>
            <person name="Straub M.L."/>
            <person name="Kugler V."/>
            <person name="Sacerdot C."/>
            <person name="Uzunov Z."/>
            <person name="Thierry A."/>
            <person name="Weiss S."/>
            <person name="Bleykasten C."/>
            <person name="De Montigny J."/>
            <person name="Jacques N."/>
            <person name="Jung P."/>
            <person name="Lemaire M."/>
            <person name="Mallet S."/>
            <person name="Morel G."/>
            <person name="Richard G.F."/>
            <person name="Sarkar A."/>
            <person name="Savel G."/>
            <person name="Schacherer J."/>
            <person name="Seret M.L."/>
            <person name="Talla E."/>
            <person name="Samson G."/>
            <person name="Jubin C."/>
            <person name="Poulain J."/>
            <person name="Vacherie B."/>
            <person name="Barbe V."/>
            <person name="Pelletier E."/>
            <person name="Sherman D.J."/>
            <person name="Westhof E."/>
            <person name="Weissenbach J."/>
            <person name="Baret P.V."/>
            <person name="Wincker P."/>
            <person name="Gaillardin C."/>
            <person name="Dujon B."/>
            <person name="Souciet J.L."/>
        </authorList>
    </citation>
    <scope>NUCLEOTIDE SEQUENCE [LARGE SCALE GENOMIC DNA]</scope>
    <source>
        <strain evidence="11">CBS 270.75 / DBVPG 7215 / KCTC 17166 / NRRL Y-17582</strain>
    </source>
</reference>
<gene>
    <name evidence="10" type="ordered locus">Ecym_4765</name>
</gene>
<evidence type="ECO:0000256" key="4">
    <source>
        <dbReference type="ARBA" id="ARBA00019827"/>
    </source>
</evidence>
<proteinExistence type="inferred from homology"/>
<dbReference type="KEGG" id="erc:Ecym_4765"/>